<evidence type="ECO:0000313" key="2">
    <source>
        <dbReference type="EMBL" id="RMZ37357.1"/>
    </source>
</evidence>
<feature type="transmembrane region" description="Helical" evidence="1">
    <location>
        <begin position="50"/>
        <end position="73"/>
    </location>
</feature>
<reference evidence="2 3" key="1">
    <citation type="submission" date="2018-07" db="EMBL/GenBank/DDBJ databases">
        <title>Identification of spontaneous genetic mutation associated with occurrence of a yellow conidial color mutant of Aspergillus flavus.</title>
        <authorList>
            <person name="Chang P.-K."/>
            <person name="Mack B.M."/>
            <person name="Scharfenstein L."/>
            <person name="Gilbert M.K."/>
        </authorList>
    </citation>
    <scope>NUCLEOTIDE SEQUENCE [LARGE SCALE GENOMIC DNA]</scope>
    <source>
        <strain evidence="2 3">CA14</strain>
    </source>
</reference>
<evidence type="ECO:0000313" key="3">
    <source>
        <dbReference type="Proteomes" id="UP000275480"/>
    </source>
</evidence>
<dbReference type="Proteomes" id="UP000275480">
    <property type="component" value="Unassembled WGS sequence"/>
</dbReference>
<dbReference type="EMBL" id="QQZZ01000177">
    <property type="protein sequence ID" value="RMZ37357.1"/>
    <property type="molecule type" value="Genomic_DNA"/>
</dbReference>
<feature type="transmembrane region" description="Helical" evidence="1">
    <location>
        <begin position="116"/>
        <end position="138"/>
    </location>
</feature>
<name>A0AB74BVF7_ASPFL</name>
<keyword evidence="1" id="KW-1133">Transmembrane helix</keyword>
<evidence type="ECO:0008006" key="4">
    <source>
        <dbReference type="Google" id="ProtNLM"/>
    </source>
</evidence>
<accession>A0AB74BVF7</accession>
<proteinExistence type="predicted"/>
<sequence>MLNGGSFFGRIILDMAADRLLGRLSVLGISGLTTGIMCFCWTRAQSAGRIILFSVIYGFTSGAAVSMLSACFAQIPKDPRDIGTYIGMGMFCAVFGTLIGTPISDVLVSQSGGFETMSIFSGVMATVGSGMVLLVKLLSGKGMWSRY</sequence>
<dbReference type="InterPro" id="IPR036259">
    <property type="entry name" value="MFS_trans_sf"/>
</dbReference>
<protein>
    <recommendedName>
        <fullName evidence="4">Major facilitator superfamily (MFS) profile domain-containing protein</fullName>
    </recommendedName>
</protein>
<feature type="transmembrane region" description="Helical" evidence="1">
    <location>
        <begin position="20"/>
        <end position="44"/>
    </location>
</feature>
<dbReference type="AlphaFoldDB" id="A0AB74BVF7"/>
<comment type="caution">
    <text evidence="2">The sequence shown here is derived from an EMBL/GenBank/DDBJ whole genome shotgun (WGS) entry which is preliminary data.</text>
</comment>
<evidence type="ECO:0000256" key="1">
    <source>
        <dbReference type="SAM" id="Phobius"/>
    </source>
</evidence>
<keyword evidence="1" id="KW-0472">Membrane</keyword>
<gene>
    <name evidence="2" type="ORF">CA14_011602</name>
</gene>
<organism evidence="2 3">
    <name type="scientific">Aspergillus flavus</name>
    <dbReference type="NCBI Taxonomy" id="5059"/>
    <lineage>
        <taxon>Eukaryota</taxon>
        <taxon>Fungi</taxon>
        <taxon>Dikarya</taxon>
        <taxon>Ascomycota</taxon>
        <taxon>Pezizomycotina</taxon>
        <taxon>Eurotiomycetes</taxon>
        <taxon>Eurotiomycetidae</taxon>
        <taxon>Eurotiales</taxon>
        <taxon>Aspergillaceae</taxon>
        <taxon>Aspergillus</taxon>
        <taxon>Aspergillus subgen. Circumdati</taxon>
    </lineage>
</organism>
<keyword evidence="1" id="KW-0812">Transmembrane</keyword>
<dbReference type="Gene3D" id="1.20.1250.20">
    <property type="entry name" value="MFS general substrate transporter like domains"/>
    <property type="match status" value="1"/>
</dbReference>
<feature type="transmembrane region" description="Helical" evidence="1">
    <location>
        <begin position="85"/>
        <end position="104"/>
    </location>
</feature>
<dbReference type="SUPFAM" id="SSF103473">
    <property type="entry name" value="MFS general substrate transporter"/>
    <property type="match status" value="1"/>
</dbReference>